<comment type="caution">
    <text evidence="1">The sequence shown here is derived from an EMBL/GenBank/DDBJ whole genome shotgun (WGS) entry which is preliminary data.</text>
</comment>
<sequence length="167" mass="19525">MNQPVLQFIGKITIKSLRDYILDAEHFTNRDTILLHPVNLRELAYEYRQTFQQPFPFPYLILNVLILEDPSGLVKVDRIGIVKEDVASKQKYFIKDFVDPSEVVYKCGYCGNLVRENGEPLDTLSHTRQRRILEQFDDKDTTVKYIHGYCHRSVSETEKGAEEMLRV</sequence>
<accession>A0ABT7CGL8</accession>
<dbReference type="RefSeq" id="WP_313994339.1">
    <property type="nucleotide sequence ID" value="NZ_JASJOR010000019.1"/>
</dbReference>
<organism evidence="1 2">
    <name type="scientific">Xanthocytophaga flava</name>
    <dbReference type="NCBI Taxonomy" id="3048013"/>
    <lineage>
        <taxon>Bacteria</taxon>
        <taxon>Pseudomonadati</taxon>
        <taxon>Bacteroidota</taxon>
        <taxon>Cytophagia</taxon>
        <taxon>Cytophagales</taxon>
        <taxon>Rhodocytophagaceae</taxon>
        <taxon>Xanthocytophaga</taxon>
    </lineage>
</organism>
<dbReference type="EMBL" id="JASJOT010000004">
    <property type="protein sequence ID" value="MDJ1492889.1"/>
    <property type="molecule type" value="Genomic_DNA"/>
</dbReference>
<protein>
    <submittedName>
        <fullName evidence="1">Uncharacterized protein</fullName>
    </submittedName>
</protein>
<gene>
    <name evidence="1" type="ORF">QNI19_08100</name>
</gene>
<name>A0ABT7CGL8_9BACT</name>
<keyword evidence="2" id="KW-1185">Reference proteome</keyword>
<reference evidence="1 2" key="1">
    <citation type="submission" date="2023-05" db="EMBL/GenBank/DDBJ databases">
        <authorList>
            <person name="Zhang X."/>
        </authorList>
    </citation>
    <scope>NUCLEOTIDE SEQUENCE [LARGE SCALE GENOMIC DNA]</scope>
    <source>
        <strain evidence="1 2">DM2B3-1</strain>
    </source>
</reference>
<dbReference type="Proteomes" id="UP001228581">
    <property type="component" value="Unassembled WGS sequence"/>
</dbReference>
<proteinExistence type="predicted"/>
<evidence type="ECO:0000313" key="1">
    <source>
        <dbReference type="EMBL" id="MDJ1492889.1"/>
    </source>
</evidence>
<evidence type="ECO:0000313" key="2">
    <source>
        <dbReference type="Proteomes" id="UP001228581"/>
    </source>
</evidence>